<proteinExistence type="inferred from homology"/>
<dbReference type="RefSeq" id="WP_149352586.1">
    <property type="nucleotide sequence ID" value="NZ_VTRV01000053.1"/>
</dbReference>
<feature type="domain" description="YknX-like C-terminal permuted SH3-like" evidence="5">
    <location>
        <begin position="342"/>
        <end position="392"/>
    </location>
</feature>
<feature type="coiled-coil region" evidence="2">
    <location>
        <begin position="142"/>
        <end position="172"/>
    </location>
</feature>
<keyword evidence="2" id="KW-0175">Coiled coil</keyword>
<accession>A0A5D8Z5X2</accession>
<sequence length="418" mass="44508">MTPKMKKVLAGALVAAVLVLPFALRGMHGERGTPVQVQRVAAQAVRPTILASGTLAYGTEVNLTAEVVAKVDRILVAEGDTVRAGQLLMTLDPKTYRNAIDRESAGRRQGQIDIGRQRATLRLREAQYARSQKLAAQQLIDRNRLEEDRLALEQARAELASSSENLQRQRAVLGEAFDQLGKTEIRAPMAGRIVELPIKVGETAIPSTNALAGAKLMKIADVSALTAELKVDEADIGQVSIGQAVDVYPAAYPDTAIHGRVQKIALAPTIEGQARAYKVTVSLDSPGSLNLRSGMSARADVYLGDGRPQLAVPVEAVVEDDDEAIAAAEDADAPKHEVAKATEAKTYVWVNRDGHARKVPVKTGVADDRWQGVATGLKAGDRVIVGPAKTLRTLHEGDAVVEKSAKELEAAKDGGAAK</sequence>
<dbReference type="InterPro" id="IPR006143">
    <property type="entry name" value="RND_pump_MFP"/>
</dbReference>
<name>A0A5D8Z5X2_9GAMM</name>
<dbReference type="NCBIfam" id="TIGR01730">
    <property type="entry name" value="RND_mfp"/>
    <property type="match status" value="1"/>
</dbReference>
<evidence type="ECO:0000313" key="6">
    <source>
        <dbReference type="EMBL" id="TZF90097.1"/>
    </source>
</evidence>
<dbReference type="InterPro" id="IPR058792">
    <property type="entry name" value="Beta-barrel_RND_2"/>
</dbReference>
<evidence type="ECO:0000259" key="3">
    <source>
        <dbReference type="Pfam" id="PF25917"/>
    </source>
</evidence>
<comment type="caution">
    <text evidence="6">The sequence shown here is derived from an EMBL/GenBank/DDBJ whole genome shotgun (WGS) entry which is preliminary data.</text>
</comment>
<evidence type="ECO:0000259" key="4">
    <source>
        <dbReference type="Pfam" id="PF25954"/>
    </source>
</evidence>
<dbReference type="Gene3D" id="2.40.50.100">
    <property type="match status" value="1"/>
</dbReference>
<organism evidence="6 7">
    <name type="scientific">Cognatilysobacter lacus</name>
    <dbReference type="NCBI Taxonomy" id="1643323"/>
    <lineage>
        <taxon>Bacteria</taxon>
        <taxon>Pseudomonadati</taxon>
        <taxon>Pseudomonadota</taxon>
        <taxon>Gammaproteobacteria</taxon>
        <taxon>Lysobacterales</taxon>
        <taxon>Lysobacteraceae</taxon>
        <taxon>Cognatilysobacter</taxon>
    </lineage>
</organism>
<dbReference type="EMBL" id="VTRV01000053">
    <property type="protein sequence ID" value="TZF90097.1"/>
    <property type="molecule type" value="Genomic_DNA"/>
</dbReference>
<dbReference type="PANTHER" id="PTHR30469">
    <property type="entry name" value="MULTIDRUG RESISTANCE PROTEIN MDTA"/>
    <property type="match status" value="1"/>
</dbReference>
<keyword evidence="7" id="KW-1185">Reference proteome</keyword>
<gene>
    <name evidence="6" type="ORF">FW784_06720</name>
</gene>
<dbReference type="OrthoDB" id="2110899at2"/>
<dbReference type="Gene3D" id="2.40.30.170">
    <property type="match status" value="1"/>
</dbReference>
<reference evidence="6 7" key="1">
    <citation type="submission" date="2019-08" db="EMBL/GenBank/DDBJ databases">
        <title>Draft genome sequence of Lysobacter sp. UKS-15.</title>
        <authorList>
            <person name="Im W.-T."/>
        </authorList>
    </citation>
    <scope>NUCLEOTIDE SEQUENCE [LARGE SCALE GENOMIC DNA]</scope>
    <source>
        <strain evidence="6 7">UKS-15</strain>
    </source>
</reference>
<dbReference type="Pfam" id="PF25917">
    <property type="entry name" value="BSH_RND"/>
    <property type="match status" value="1"/>
</dbReference>
<feature type="domain" description="Multidrug resistance protein MdtA-like barrel-sandwich hybrid" evidence="3">
    <location>
        <begin position="61"/>
        <end position="206"/>
    </location>
</feature>
<dbReference type="Gene3D" id="2.40.420.20">
    <property type="match status" value="1"/>
</dbReference>
<evidence type="ECO:0000313" key="7">
    <source>
        <dbReference type="Proteomes" id="UP000323164"/>
    </source>
</evidence>
<protein>
    <submittedName>
        <fullName evidence="6">Efflux RND transporter periplasmic adaptor subunit</fullName>
    </submittedName>
</protein>
<evidence type="ECO:0000259" key="5">
    <source>
        <dbReference type="Pfam" id="PF25989"/>
    </source>
</evidence>
<dbReference type="Proteomes" id="UP000323164">
    <property type="component" value="Unassembled WGS sequence"/>
</dbReference>
<feature type="domain" description="CusB-like beta-barrel" evidence="4">
    <location>
        <begin position="228"/>
        <end position="300"/>
    </location>
</feature>
<dbReference type="Pfam" id="PF25954">
    <property type="entry name" value="Beta-barrel_RND_2"/>
    <property type="match status" value="1"/>
</dbReference>
<dbReference type="AlphaFoldDB" id="A0A5D8Z5X2"/>
<evidence type="ECO:0000256" key="2">
    <source>
        <dbReference type="SAM" id="Coils"/>
    </source>
</evidence>
<dbReference type="PANTHER" id="PTHR30469:SF15">
    <property type="entry name" value="HLYD FAMILY OF SECRETION PROTEINS"/>
    <property type="match status" value="1"/>
</dbReference>
<dbReference type="GO" id="GO:0015562">
    <property type="term" value="F:efflux transmembrane transporter activity"/>
    <property type="evidence" value="ECO:0007669"/>
    <property type="project" value="TreeGrafter"/>
</dbReference>
<evidence type="ECO:0000256" key="1">
    <source>
        <dbReference type="ARBA" id="ARBA00009477"/>
    </source>
</evidence>
<dbReference type="GO" id="GO:1990281">
    <property type="term" value="C:efflux pump complex"/>
    <property type="evidence" value="ECO:0007669"/>
    <property type="project" value="TreeGrafter"/>
</dbReference>
<dbReference type="Pfam" id="PF25989">
    <property type="entry name" value="YknX_C"/>
    <property type="match status" value="1"/>
</dbReference>
<comment type="similarity">
    <text evidence="1">Belongs to the membrane fusion protein (MFP) (TC 8.A.1) family.</text>
</comment>
<dbReference type="InterPro" id="IPR058637">
    <property type="entry name" value="YknX-like_C"/>
</dbReference>
<dbReference type="SUPFAM" id="SSF111369">
    <property type="entry name" value="HlyD-like secretion proteins"/>
    <property type="match status" value="1"/>
</dbReference>
<dbReference type="InterPro" id="IPR058625">
    <property type="entry name" value="MdtA-like_BSH"/>
</dbReference>